<feature type="transmembrane region" description="Helical" evidence="8">
    <location>
        <begin position="360"/>
        <end position="378"/>
    </location>
</feature>
<dbReference type="KEGG" id="mmet:MCMEM_1821"/>
<dbReference type="HOGENOM" id="CLU_013016_0_1_2"/>
<dbReference type="Gene3D" id="1.10.3470.10">
    <property type="entry name" value="ABC transporter involved in vitamin B12 uptake, BtuC"/>
    <property type="match status" value="1"/>
</dbReference>
<keyword evidence="3" id="KW-0813">Transport</keyword>
<feature type="transmembrane region" description="Helical" evidence="8">
    <location>
        <begin position="178"/>
        <end position="199"/>
    </location>
</feature>
<feature type="transmembrane region" description="Helical" evidence="8">
    <location>
        <begin position="54"/>
        <end position="76"/>
    </location>
</feature>
<dbReference type="GeneID" id="24894393"/>
<gene>
    <name evidence="9" type="ORF">MCMEM_1821</name>
</gene>
<proteinExistence type="inferred from homology"/>
<dbReference type="InterPro" id="IPR000522">
    <property type="entry name" value="ABC_transptr_permease_BtuC"/>
</dbReference>
<keyword evidence="6 8" id="KW-1133">Transmembrane helix</keyword>
<evidence type="ECO:0000256" key="4">
    <source>
        <dbReference type="ARBA" id="ARBA00022475"/>
    </source>
</evidence>
<feature type="transmembrane region" description="Helical" evidence="8">
    <location>
        <begin position="97"/>
        <end position="118"/>
    </location>
</feature>
<evidence type="ECO:0000256" key="3">
    <source>
        <dbReference type="ARBA" id="ARBA00022448"/>
    </source>
</evidence>
<feature type="transmembrane region" description="Helical" evidence="8">
    <location>
        <begin position="307"/>
        <end position="326"/>
    </location>
</feature>
<keyword evidence="7 8" id="KW-0472">Membrane</keyword>
<evidence type="ECO:0000256" key="7">
    <source>
        <dbReference type="ARBA" id="ARBA00023136"/>
    </source>
</evidence>
<dbReference type="PANTHER" id="PTHR30472:SF25">
    <property type="entry name" value="ABC TRANSPORTER PERMEASE PROTEIN MJ0876-RELATED"/>
    <property type="match status" value="1"/>
</dbReference>
<dbReference type="SUPFAM" id="SSF81345">
    <property type="entry name" value="ABC transporter involved in vitamin B12 uptake, BtuC"/>
    <property type="match status" value="1"/>
</dbReference>
<dbReference type="AlphaFoldDB" id="A0A0E3X0W6"/>
<sequence length="387" mass="41691">MPKYSGSIRNVLIALAVILLVVVVSNTAIGTTNISPVLTAKIIYMSLLEWLQGTISWMFSLIGTSFDASSMFSSISPERTWTDGQEKIIMGIRLPRVLLAVFVGAALATAGCSMQGLLKNPLADPYIIGMSSGAALGAAIGFTLLLPTQLVSFIVATITIFVVYNISKVGGKVPVDTLLLAGVAISFFLSALTSFFLFFSESLHQIIYWMMGGFWNASWDKVKITMIIVLAGIALSQRHAWSLNTMLLGEEQAQSLGVNVESVKKQILIISALITAAAVSVSGIIGFVGLIIPHIMRNIIGPDHRGLLPASTLTGAIFLVLSDTFARTFPTKVQTILESNDIMLFQVILERVGSLQGVDLPVGIVTALFGAPFFVYLLRKRRKSLYA</sequence>
<dbReference type="CDD" id="cd06550">
    <property type="entry name" value="TM_ABC_iron-siderophores_like"/>
    <property type="match status" value="1"/>
</dbReference>
<dbReference type="GO" id="GO:0022857">
    <property type="term" value="F:transmembrane transporter activity"/>
    <property type="evidence" value="ECO:0007669"/>
    <property type="project" value="InterPro"/>
</dbReference>
<dbReference type="GO" id="GO:0033214">
    <property type="term" value="P:siderophore-iron import into cell"/>
    <property type="evidence" value="ECO:0007669"/>
    <property type="project" value="TreeGrafter"/>
</dbReference>
<dbReference type="GO" id="GO:0005886">
    <property type="term" value="C:plasma membrane"/>
    <property type="evidence" value="ECO:0007669"/>
    <property type="project" value="UniProtKB-SubCell"/>
</dbReference>
<comment type="subcellular location">
    <subcellularLocation>
        <location evidence="1">Cell membrane</location>
        <topology evidence="1">Multi-pass membrane protein</topology>
    </subcellularLocation>
</comment>
<keyword evidence="10" id="KW-1185">Reference proteome</keyword>
<evidence type="ECO:0000256" key="6">
    <source>
        <dbReference type="ARBA" id="ARBA00022989"/>
    </source>
</evidence>
<evidence type="ECO:0000256" key="5">
    <source>
        <dbReference type="ARBA" id="ARBA00022692"/>
    </source>
</evidence>
<accession>A0A0E3X0W6</accession>
<dbReference type="Proteomes" id="UP000033048">
    <property type="component" value="Chromosome"/>
</dbReference>
<evidence type="ECO:0000256" key="2">
    <source>
        <dbReference type="ARBA" id="ARBA00007935"/>
    </source>
</evidence>
<dbReference type="STRING" id="1434104.MCMEM_1821"/>
<dbReference type="RefSeq" id="WP_048205910.1">
    <property type="nucleotide sequence ID" value="NZ_CP009518.1"/>
</dbReference>
<evidence type="ECO:0000313" key="10">
    <source>
        <dbReference type="Proteomes" id="UP000033048"/>
    </source>
</evidence>
<dbReference type="InterPro" id="IPR037294">
    <property type="entry name" value="ABC_BtuC-like"/>
</dbReference>
<name>A0A0E3X0W6_METMT</name>
<reference evidence="9 10" key="1">
    <citation type="submission" date="2014-07" db="EMBL/GenBank/DDBJ databases">
        <title>Methanogenic archaea and the global carbon cycle.</title>
        <authorList>
            <person name="Henriksen J.R."/>
            <person name="Luke J."/>
            <person name="Reinhart S."/>
            <person name="Benedict M.N."/>
            <person name="Youngblut N.D."/>
            <person name="Metcalf M.E."/>
            <person name="Whitaker R.J."/>
            <person name="Metcalf W.W."/>
        </authorList>
    </citation>
    <scope>NUCLEOTIDE SEQUENCE [LARGE SCALE GENOMIC DNA]</scope>
    <source>
        <strain evidence="9 10">MM1</strain>
    </source>
</reference>
<evidence type="ECO:0000256" key="8">
    <source>
        <dbReference type="SAM" id="Phobius"/>
    </source>
</evidence>
<dbReference type="OrthoDB" id="57034at2157"/>
<dbReference type="PANTHER" id="PTHR30472">
    <property type="entry name" value="FERRIC ENTEROBACTIN TRANSPORT SYSTEM PERMEASE PROTEIN"/>
    <property type="match status" value="1"/>
</dbReference>
<comment type="similarity">
    <text evidence="2">Belongs to the binding-protein-dependent transport system permease family. FecCD subfamily.</text>
</comment>
<dbReference type="Pfam" id="PF01032">
    <property type="entry name" value="FecCD"/>
    <property type="match status" value="1"/>
</dbReference>
<keyword evidence="5 8" id="KW-0812">Transmembrane</keyword>
<keyword evidence="4" id="KW-1003">Cell membrane</keyword>
<evidence type="ECO:0000256" key="1">
    <source>
        <dbReference type="ARBA" id="ARBA00004651"/>
    </source>
</evidence>
<dbReference type="PATRIC" id="fig|1434104.5.peg.1975"/>
<organism evidence="9 10">
    <name type="scientific">Methanococcoides methylutens MM1</name>
    <dbReference type="NCBI Taxonomy" id="1434104"/>
    <lineage>
        <taxon>Archaea</taxon>
        <taxon>Methanobacteriati</taxon>
        <taxon>Methanobacteriota</taxon>
        <taxon>Stenosarchaea group</taxon>
        <taxon>Methanomicrobia</taxon>
        <taxon>Methanosarcinales</taxon>
        <taxon>Methanosarcinaceae</taxon>
        <taxon>Methanococcoides</taxon>
    </lineage>
</organism>
<dbReference type="EMBL" id="CP009518">
    <property type="protein sequence ID" value="AKB85874.1"/>
    <property type="molecule type" value="Genomic_DNA"/>
</dbReference>
<protein>
    <submittedName>
        <fullName evidence="9">Vitamin B12 ABC transporter, permease component BtuC</fullName>
    </submittedName>
</protein>
<feature type="transmembrane region" description="Helical" evidence="8">
    <location>
        <begin position="267"/>
        <end position="295"/>
    </location>
</feature>
<evidence type="ECO:0000313" key="9">
    <source>
        <dbReference type="EMBL" id="AKB85874.1"/>
    </source>
</evidence>
<feature type="transmembrane region" description="Helical" evidence="8">
    <location>
        <begin position="138"/>
        <end position="166"/>
    </location>
</feature>